<feature type="transmembrane region" description="Helical" evidence="6">
    <location>
        <begin position="169"/>
        <end position="187"/>
    </location>
</feature>
<dbReference type="Proteomes" id="UP001403385">
    <property type="component" value="Unassembled WGS sequence"/>
</dbReference>
<organism evidence="7 8">
    <name type="scientific">Rapidithrix thailandica</name>
    <dbReference type="NCBI Taxonomy" id="413964"/>
    <lineage>
        <taxon>Bacteria</taxon>
        <taxon>Pseudomonadati</taxon>
        <taxon>Bacteroidota</taxon>
        <taxon>Cytophagia</taxon>
        <taxon>Cytophagales</taxon>
        <taxon>Flammeovirgaceae</taxon>
        <taxon>Rapidithrix</taxon>
    </lineage>
</organism>
<feature type="transmembrane region" description="Helical" evidence="6">
    <location>
        <begin position="223"/>
        <end position="240"/>
    </location>
</feature>
<evidence type="ECO:0000256" key="5">
    <source>
        <dbReference type="ARBA" id="ARBA00023136"/>
    </source>
</evidence>
<dbReference type="CDD" id="cd13964">
    <property type="entry name" value="PT_UbiA_1"/>
    <property type="match status" value="1"/>
</dbReference>
<dbReference type="AlphaFoldDB" id="A0AAW9S2B8"/>
<evidence type="ECO:0000256" key="1">
    <source>
        <dbReference type="ARBA" id="ARBA00004141"/>
    </source>
</evidence>
<evidence type="ECO:0000256" key="2">
    <source>
        <dbReference type="ARBA" id="ARBA00022475"/>
    </source>
</evidence>
<feature type="transmembrane region" description="Helical" evidence="6">
    <location>
        <begin position="49"/>
        <end position="73"/>
    </location>
</feature>
<keyword evidence="8" id="KW-1185">Reference proteome</keyword>
<dbReference type="PANTHER" id="PTHR42723">
    <property type="entry name" value="CHLOROPHYLL SYNTHASE"/>
    <property type="match status" value="1"/>
</dbReference>
<dbReference type="EMBL" id="JBDKWZ010000013">
    <property type="protein sequence ID" value="MEN7550262.1"/>
    <property type="molecule type" value="Genomic_DNA"/>
</dbReference>
<protein>
    <submittedName>
        <fullName evidence="7">UbiA-like protein EboC</fullName>
    </submittedName>
</protein>
<feature type="transmembrane region" description="Helical" evidence="6">
    <location>
        <begin position="16"/>
        <end position="37"/>
    </location>
</feature>
<feature type="transmembrane region" description="Helical" evidence="6">
    <location>
        <begin position="261"/>
        <end position="278"/>
    </location>
</feature>
<dbReference type="Gene3D" id="1.10.357.140">
    <property type="entry name" value="UbiA prenyltransferase"/>
    <property type="match status" value="1"/>
</dbReference>
<keyword evidence="2" id="KW-1003">Cell membrane</keyword>
<keyword evidence="3 6" id="KW-0812">Transmembrane</keyword>
<feature type="transmembrane region" description="Helical" evidence="6">
    <location>
        <begin position="284"/>
        <end position="302"/>
    </location>
</feature>
<dbReference type="Pfam" id="PF01040">
    <property type="entry name" value="UbiA"/>
    <property type="match status" value="1"/>
</dbReference>
<proteinExistence type="predicted"/>
<dbReference type="InterPro" id="IPR050475">
    <property type="entry name" value="Prenyltransferase_related"/>
</dbReference>
<evidence type="ECO:0000256" key="4">
    <source>
        <dbReference type="ARBA" id="ARBA00022989"/>
    </source>
</evidence>
<feature type="transmembrane region" description="Helical" evidence="6">
    <location>
        <begin position="117"/>
        <end position="133"/>
    </location>
</feature>
<dbReference type="PANTHER" id="PTHR42723:SF1">
    <property type="entry name" value="CHLOROPHYLL SYNTHASE, CHLOROPLASTIC"/>
    <property type="match status" value="1"/>
</dbReference>
<feature type="transmembrane region" description="Helical" evidence="6">
    <location>
        <begin position="199"/>
        <end position="217"/>
    </location>
</feature>
<keyword evidence="5 6" id="KW-0472">Membrane</keyword>
<comment type="subcellular location">
    <subcellularLocation>
        <location evidence="1">Membrane</location>
        <topology evidence="1">Multi-pass membrane protein</topology>
    </subcellularLocation>
</comment>
<gene>
    <name evidence="7" type="primary">eboC</name>
    <name evidence="7" type="ORF">AAG747_20250</name>
</gene>
<dbReference type="RefSeq" id="WP_346823043.1">
    <property type="nucleotide sequence ID" value="NZ_JBDKWZ010000013.1"/>
</dbReference>
<name>A0AAW9S2B8_9BACT</name>
<dbReference type="InterPro" id="IPR044878">
    <property type="entry name" value="UbiA_sf"/>
</dbReference>
<accession>A0AAW9S2B8</accession>
<keyword evidence="4 6" id="KW-1133">Transmembrane helix</keyword>
<sequence length="303" mass="32519">MKTVIAYLRLMRPANILTAIADIMLGYAVTGSVIEIWNSEEKWLINPDISALLWLVIATIGLYGGGVVFNDVFDAELDKVERPERPIPSGKASIAGGSILGALLLLTGVLAAWQVSAVSAILACVTAALALIYDKIGKHHDFFGPLNMGACRGTNLLLGMSAVTATVYQYWYIALIPVVYISAITMISRGEVHGKNLKALQGGMGLYLLVVLSIAVMGVLEQYHWHAALPFLMLFAYLIFPPLVKAIRKQRPQLIGRAVKAGVLSLIVMDSAIAAGFAGIQYGLLILLLLPVSMLLAKAFAVT</sequence>
<dbReference type="NCBIfam" id="NF035940">
    <property type="entry name" value="prenyl_rel_EboC"/>
    <property type="match status" value="1"/>
</dbReference>
<dbReference type="GO" id="GO:0016765">
    <property type="term" value="F:transferase activity, transferring alkyl or aryl (other than methyl) groups"/>
    <property type="evidence" value="ECO:0007669"/>
    <property type="project" value="InterPro"/>
</dbReference>
<dbReference type="GO" id="GO:0016020">
    <property type="term" value="C:membrane"/>
    <property type="evidence" value="ECO:0007669"/>
    <property type="project" value="UniProtKB-SubCell"/>
</dbReference>
<reference evidence="7 8" key="1">
    <citation type="submission" date="2024-04" db="EMBL/GenBank/DDBJ databases">
        <title>Novel genus in family Flammeovirgaceae.</title>
        <authorList>
            <person name="Nguyen T.H."/>
            <person name="Vuong T.Q."/>
            <person name="Le H."/>
            <person name="Kim S.-G."/>
        </authorList>
    </citation>
    <scope>NUCLEOTIDE SEQUENCE [LARGE SCALE GENOMIC DNA]</scope>
    <source>
        <strain evidence="7 8">JCM 23209</strain>
    </source>
</reference>
<feature type="transmembrane region" description="Helical" evidence="6">
    <location>
        <begin position="94"/>
        <end position="111"/>
    </location>
</feature>
<evidence type="ECO:0000256" key="6">
    <source>
        <dbReference type="SAM" id="Phobius"/>
    </source>
</evidence>
<evidence type="ECO:0000313" key="7">
    <source>
        <dbReference type="EMBL" id="MEN7550262.1"/>
    </source>
</evidence>
<evidence type="ECO:0000256" key="3">
    <source>
        <dbReference type="ARBA" id="ARBA00022692"/>
    </source>
</evidence>
<dbReference type="InterPro" id="IPR000537">
    <property type="entry name" value="UbiA_prenyltransferase"/>
</dbReference>
<comment type="caution">
    <text evidence="7">The sequence shown here is derived from an EMBL/GenBank/DDBJ whole genome shotgun (WGS) entry which is preliminary data.</text>
</comment>
<evidence type="ECO:0000313" key="8">
    <source>
        <dbReference type="Proteomes" id="UP001403385"/>
    </source>
</evidence>